<evidence type="ECO:0000313" key="1">
    <source>
        <dbReference type="EMBL" id="KKM07303.1"/>
    </source>
</evidence>
<organism evidence="1">
    <name type="scientific">marine sediment metagenome</name>
    <dbReference type="NCBI Taxonomy" id="412755"/>
    <lineage>
        <taxon>unclassified sequences</taxon>
        <taxon>metagenomes</taxon>
        <taxon>ecological metagenomes</taxon>
    </lineage>
</organism>
<sequence length="70" mass="8105">MRKLDFLVFPYPYYSAHNSMFDVFGEELYWKWEDSIHVTRPSEAPKFAIARLLNGMADRIAGNDSGSDTE</sequence>
<gene>
    <name evidence="1" type="ORF">LCGC14_1735280</name>
</gene>
<comment type="caution">
    <text evidence="1">The sequence shown here is derived from an EMBL/GenBank/DDBJ whole genome shotgun (WGS) entry which is preliminary data.</text>
</comment>
<proteinExistence type="predicted"/>
<accession>A0A0F9K7Z6</accession>
<name>A0A0F9K7Z6_9ZZZZ</name>
<dbReference type="AlphaFoldDB" id="A0A0F9K7Z6"/>
<reference evidence="1" key="1">
    <citation type="journal article" date="2015" name="Nature">
        <title>Complex archaea that bridge the gap between prokaryotes and eukaryotes.</title>
        <authorList>
            <person name="Spang A."/>
            <person name="Saw J.H."/>
            <person name="Jorgensen S.L."/>
            <person name="Zaremba-Niedzwiedzka K."/>
            <person name="Martijn J."/>
            <person name="Lind A.E."/>
            <person name="van Eijk R."/>
            <person name="Schleper C."/>
            <person name="Guy L."/>
            <person name="Ettema T.J."/>
        </authorList>
    </citation>
    <scope>NUCLEOTIDE SEQUENCE</scope>
</reference>
<protein>
    <submittedName>
        <fullName evidence="1">Uncharacterized protein</fullName>
    </submittedName>
</protein>
<dbReference type="EMBL" id="LAZR01015805">
    <property type="protein sequence ID" value="KKM07303.1"/>
    <property type="molecule type" value="Genomic_DNA"/>
</dbReference>